<evidence type="ECO:0000256" key="2">
    <source>
        <dbReference type="SAM" id="Phobius"/>
    </source>
</evidence>
<dbReference type="AlphaFoldDB" id="A0A9X2JCF3"/>
<keyword evidence="2" id="KW-0812">Transmembrane</keyword>
<dbReference type="PANTHER" id="PTHR34219">
    <property type="entry name" value="IRON-REGULATED INNER MEMBRANE PROTEIN-RELATED"/>
    <property type="match status" value="1"/>
</dbReference>
<dbReference type="RefSeq" id="WP_252585967.1">
    <property type="nucleotide sequence ID" value="NZ_JAMWYS010000009.1"/>
</dbReference>
<organism evidence="3 4">
    <name type="scientific">Solitalea agri</name>
    <dbReference type="NCBI Taxonomy" id="2953739"/>
    <lineage>
        <taxon>Bacteria</taxon>
        <taxon>Pseudomonadati</taxon>
        <taxon>Bacteroidota</taxon>
        <taxon>Sphingobacteriia</taxon>
        <taxon>Sphingobacteriales</taxon>
        <taxon>Sphingobacteriaceae</taxon>
        <taxon>Solitalea</taxon>
    </lineage>
</organism>
<name>A0A9X2JCF3_9SPHI</name>
<feature type="transmembrane region" description="Helical" evidence="2">
    <location>
        <begin position="366"/>
        <end position="387"/>
    </location>
</feature>
<dbReference type="Proteomes" id="UP001155182">
    <property type="component" value="Unassembled WGS sequence"/>
</dbReference>
<keyword evidence="2" id="KW-1133">Transmembrane helix</keyword>
<evidence type="ECO:0000313" key="4">
    <source>
        <dbReference type="Proteomes" id="UP001155182"/>
    </source>
</evidence>
<gene>
    <name evidence="3" type="ORF">NF867_02500</name>
</gene>
<accession>A0A9X2JCF3</accession>
<sequence length="406" mass="45995">MKVFFRNIHLYLSLSAGLIIFISCLTGTILVFEEELEHSLHHNRYFVTESGSRLPLDLLVKNAVQSTPKSKLASVKVYEEEARTIEVSISVPEKNKKEEAGKSQPKKEEPKAEKGTKSKEKKPEKRKPTLTAYVNPYTGNIIEVVNRRDSFFFTVESIHRWLLGGKDSIGNLLTGISTFIFFFILITGIILWWPKTKKIFYQRLKIKFDGNWKRLVHDLHIVTGFYLSLFLIIISLTGLVMAFNWVNKGIFTLTGSKMENPEPPTVVYQKDAKHLSIDEVYSTVLKEVKSAESFNIRIPKDSVSTFSVNVLPENTIETAGDNYFVNPYNAAIVGVQKFSDKNQGQKIRAIVKPLHTGALYGLPTKIISFLICLLTLSFPVTGVIMWLNRLKIDKKKSSKSSIVETA</sequence>
<feature type="transmembrane region" description="Helical" evidence="2">
    <location>
        <begin position="172"/>
        <end position="194"/>
    </location>
</feature>
<feature type="transmembrane region" description="Helical" evidence="2">
    <location>
        <begin position="215"/>
        <end position="243"/>
    </location>
</feature>
<evidence type="ECO:0000256" key="1">
    <source>
        <dbReference type="SAM" id="MobiDB-lite"/>
    </source>
</evidence>
<dbReference type="Pfam" id="PF03929">
    <property type="entry name" value="PepSY_TM"/>
    <property type="match status" value="1"/>
</dbReference>
<proteinExistence type="predicted"/>
<keyword evidence="4" id="KW-1185">Reference proteome</keyword>
<feature type="region of interest" description="Disordered" evidence="1">
    <location>
        <begin position="94"/>
        <end position="129"/>
    </location>
</feature>
<dbReference type="InterPro" id="IPR005625">
    <property type="entry name" value="PepSY-ass_TM"/>
</dbReference>
<evidence type="ECO:0000313" key="3">
    <source>
        <dbReference type="EMBL" id="MCO4291730.1"/>
    </source>
</evidence>
<reference evidence="3" key="1">
    <citation type="submission" date="2022-06" db="EMBL/GenBank/DDBJ databases">
        <title>Solitalea sp. MAHUQ-68 isolated from rhizospheric soil.</title>
        <authorList>
            <person name="Huq M.A."/>
        </authorList>
    </citation>
    <scope>NUCLEOTIDE SEQUENCE</scope>
    <source>
        <strain evidence="3">MAHUQ-68</strain>
    </source>
</reference>
<comment type="caution">
    <text evidence="3">The sequence shown here is derived from an EMBL/GenBank/DDBJ whole genome shotgun (WGS) entry which is preliminary data.</text>
</comment>
<feature type="transmembrane region" description="Helical" evidence="2">
    <location>
        <begin position="12"/>
        <end position="32"/>
    </location>
</feature>
<protein>
    <submittedName>
        <fullName evidence="3">PepSY domain-containing protein</fullName>
    </submittedName>
</protein>
<dbReference type="PROSITE" id="PS51257">
    <property type="entry name" value="PROKAR_LIPOPROTEIN"/>
    <property type="match status" value="1"/>
</dbReference>
<feature type="compositionally biased region" description="Basic and acidic residues" evidence="1">
    <location>
        <begin position="94"/>
        <end position="127"/>
    </location>
</feature>
<dbReference type="PANTHER" id="PTHR34219:SF3">
    <property type="entry name" value="BLL7967 PROTEIN"/>
    <property type="match status" value="1"/>
</dbReference>
<keyword evidence="2" id="KW-0472">Membrane</keyword>
<dbReference type="EMBL" id="JAMWYS010000009">
    <property type="protein sequence ID" value="MCO4291730.1"/>
    <property type="molecule type" value="Genomic_DNA"/>
</dbReference>